<feature type="compositionally biased region" description="Low complexity" evidence="1">
    <location>
        <begin position="567"/>
        <end position="585"/>
    </location>
</feature>
<dbReference type="EMBL" id="CAUYUE010000001">
    <property type="protein sequence ID" value="CAK0734629.1"/>
    <property type="molecule type" value="Genomic_DNA"/>
</dbReference>
<feature type="compositionally biased region" description="Polar residues" evidence="1">
    <location>
        <begin position="230"/>
        <end position="242"/>
    </location>
</feature>
<proteinExistence type="predicted"/>
<organism evidence="2 3">
    <name type="scientific">Coccomyxa viridis</name>
    <dbReference type="NCBI Taxonomy" id="1274662"/>
    <lineage>
        <taxon>Eukaryota</taxon>
        <taxon>Viridiplantae</taxon>
        <taxon>Chlorophyta</taxon>
        <taxon>core chlorophytes</taxon>
        <taxon>Trebouxiophyceae</taxon>
        <taxon>Trebouxiophyceae incertae sedis</taxon>
        <taxon>Coccomyxaceae</taxon>
        <taxon>Coccomyxa</taxon>
    </lineage>
</organism>
<evidence type="ECO:0000313" key="3">
    <source>
        <dbReference type="Proteomes" id="UP001314263"/>
    </source>
</evidence>
<evidence type="ECO:0000256" key="1">
    <source>
        <dbReference type="SAM" id="MobiDB-lite"/>
    </source>
</evidence>
<feature type="region of interest" description="Disordered" evidence="1">
    <location>
        <begin position="434"/>
        <end position="497"/>
    </location>
</feature>
<protein>
    <recommendedName>
        <fullName evidence="4">GAF domain-containing protein</fullName>
    </recommendedName>
</protein>
<dbReference type="AlphaFoldDB" id="A0AAV1HR59"/>
<dbReference type="Proteomes" id="UP001314263">
    <property type="component" value="Unassembled WGS sequence"/>
</dbReference>
<accession>A0AAV1HR59</accession>
<feature type="region of interest" description="Disordered" evidence="1">
    <location>
        <begin position="373"/>
        <end position="409"/>
    </location>
</feature>
<name>A0AAV1HR59_9CHLO</name>
<sequence>MTVAAEACWQGPSSGCRRGKSSMDAALGLATALFTGAPVSPAAVEALRRTLQGIGALRMYLVDKTGQYLLHFPVLEAGRIAQGPLTAVARCKEGTAAWSAFQTSCILSSRQLHDRGLGFLDWHELYVYYSDVTIVTVPIDAPEGVLGALTGVMHAERPEHELVSELQSLAEHLAHSLTFCKCKSDLQTAVAMLHDAYTSAGRAGSRQSISQERTEGTHEEKYHEAAALASQASSRDSISEGSLSPDVDMRSYHPPRITPKDADASQIPPAERYSEWISANVHGQLDPSMAMLIETLGEKPLQSLAPKHVPAVVVGSSGKAVLPGPGIICAGPPGHLGKCNVVVGAATVSSSKAQPSREQTCCMPLGKAPADPGLSLEDASKLKGSGAHASWAGSGGPLSNAQQQQQQLLAACPSRSGEVSCQHSPLWAAEAALDAPPETSASGSEQISDYEPVQARIRSTTSSEESDSRSSLGSPGDWQEKGSGFSPPAAARGAASEDMDGVPVFQVTCGEPGCCISLRLRPEQLGLEPVTLESVNMHEVDMEQVQLAPVNLQEVRQRRPAWEGSWPAQSQAARPRASPAAPAAREWATQQNQGFATQPGRDRAQHGCEAPDDSYQDSGRGRAPGSIVPPSSASLPSLEQQWDLAFCDPRLERRFQQRFERSLGIADKAHCALLLAVALFGVARMLLSGVHRSNMESLLAPCVVALMAAAQLAALQCSPAAPRCRGQLASAERLLLPALSLFHCLSQRPAADQAFFPCAYLSGWATLAYLAAARRLPLRMHLLLVMPELCMQATAAATSLCSPERPGVGPASVGSMQVLAAVLLPTATVYFLEQQARWRFLLDKVKGRA</sequence>
<gene>
    <name evidence="2" type="ORF">CVIRNUC_000459</name>
</gene>
<reference evidence="2 3" key="1">
    <citation type="submission" date="2023-10" db="EMBL/GenBank/DDBJ databases">
        <authorList>
            <person name="Maclean D."/>
            <person name="Macfadyen A."/>
        </authorList>
    </citation>
    <scope>NUCLEOTIDE SEQUENCE [LARGE SCALE GENOMIC DNA]</scope>
</reference>
<feature type="compositionally biased region" description="Low complexity" evidence="1">
    <location>
        <begin position="458"/>
        <end position="477"/>
    </location>
</feature>
<feature type="region of interest" description="Disordered" evidence="1">
    <location>
        <begin position="561"/>
        <end position="635"/>
    </location>
</feature>
<comment type="caution">
    <text evidence="2">The sequence shown here is derived from an EMBL/GenBank/DDBJ whole genome shotgun (WGS) entry which is preliminary data.</text>
</comment>
<evidence type="ECO:0008006" key="4">
    <source>
        <dbReference type="Google" id="ProtNLM"/>
    </source>
</evidence>
<feature type="region of interest" description="Disordered" evidence="1">
    <location>
        <begin position="201"/>
        <end position="266"/>
    </location>
</feature>
<keyword evidence="3" id="KW-1185">Reference proteome</keyword>
<feature type="compositionally biased region" description="Basic and acidic residues" evidence="1">
    <location>
        <begin position="212"/>
        <end position="224"/>
    </location>
</feature>
<evidence type="ECO:0000313" key="2">
    <source>
        <dbReference type="EMBL" id="CAK0734629.1"/>
    </source>
</evidence>